<reference evidence="1" key="2">
    <citation type="submission" date="2021-03" db="UniProtKB">
        <authorList>
            <consortium name="EnsemblPlants"/>
        </authorList>
    </citation>
    <scope>IDENTIFICATION</scope>
</reference>
<dbReference type="AlphaFoldDB" id="A0A803PGL6"/>
<dbReference type="EMBL" id="UZAU01000358">
    <property type="status" value="NOT_ANNOTATED_CDS"/>
    <property type="molecule type" value="Genomic_DNA"/>
</dbReference>
<accession>A0A803PGL6</accession>
<protein>
    <submittedName>
        <fullName evidence="1">Uncharacterized protein</fullName>
    </submittedName>
</protein>
<evidence type="ECO:0000313" key="2">
    <source>
        <dbReference type="Proteomes" id="UP000596661"/>
    </source>
</evidence>
<proteinExistence type="predicted"/>
<dbReference type="EnsemblPlants" id="evm.model.04.24">
    <property type="protein sequence ID" value="cds.evm.model.04.24"/>
    <property type="gene ID" value="evm.TU.04.24"/>
</dbReference>
<sequence length="77" mass="8772">MRKPNSLSIGCSRLPIALLGHAIEASPPDYASRKQMLGRFHVTIHAMPHRVQNWDNIRPSSLRRTSLRRLHPKSVLP</sequence>
<keyword evidence="2" id="KW-1185">Reference proteome</keyword>
<evidence type="ECO:0000313" key="1">
    <source>
        <dbReference type="EnsemblPlants" id="cds.evm.model.04.24"/>
    </source>
</evidence>
<organism evidence="1 2">
    <name type="scientific">Cannabis sativa</name>
    <name type="common">Hemp</name>
    <name type="synonym">Marijuana</name>
    <dbReference type="NCBI Taxonomy" id="3483"/>
    <lineage>
        <taxon>Eukaryota</taxon>
        <taxon>Viridiplantae</taxon>
        <taxon>Streptophyta</taxon>
        <taxon>Embryophyta</taxon>
        <taxon>Tracheophyta</taxon>
        <taxon>Spermatophyta</taxon>
        <taxon>Magnoliopsida</taxon>
        <taxon>eudicotyledons</taxon>
        <taxon>Gunneridae</taxon>
        <taxon>Pentapetalae</taxon>
        <taxon>rosids</taxon>
        <taxon>fabids</taxon>
        <taxon>Rosales</taxon>
        <taxon>Cannabaceae</taxon>
        <taxon>Cannabis</taxon>
    </lineage>
</organism>
<reference evidence="1" key="1">
    <citation type="submission" date="2018-11" db="EMBL/GenBank/DDBJ databases">
        <authorList>
            <person name="Grassa J C."/>
        </authorList>
    </citation>
    <scope>NUCLEOTIDE SEQUENCE [LARGE SCALE GENOMIC DNA]</scope>
</reference>
<name>A0A803PGL6_CANSA</name>
<dbReference type="Gramene" id="evm.model.04.24">
    <property type="protein sequence ID" value="cds.evm.model.04.24"/>
    <property type="gene ID" value="evm.TU.04.24"/>
</dbReference>
<dbReference type="Proteomes" id="UP000596661">
    <property type="component" value="Chromosome 4"/>
</dbReference>